<dbReference type="Proteomes" id="UP001178461">
    <property type="component" value="Chromosome 2"/>
</dbReference>
<protein>
    <submittedName>
        <fullName evidence="1">Uncharacterized protein</fullName>
    </submittedName>
</protein>
<sequence length="133" mass="13877">MAAPSSTISYRELHSIEETAGSIGGLTTPHRILWKPSCLLCTPGWISAPESSSKKQPLLGITQSAQNFTTTMSGTPSGSSSKLGGHLGEAGALPAAALSPNITICDFVKPPIINKLPLLHSQSQNLSFHASLK</sequence>
<keyword evidence="2" id="KW-1185">Reference proteome</keyword>
<dbReference type="AlphaFoldDB" id="A0AA35JVM9"/>
<name>A0AA35JVM9_9SAUR</name>
<evidence type="ECO:0000313" key="2">
    <source>
        <dbReference type="Proteomes" id="UP001178461"/>
    </source>
</evidence>
<proteinExistence type="predicted"/>
<evidence type="ECO:0000313" key="1">
    <source>
        <dbReference type="EMBL" id="CAI5766880.1"/>
    </source>
</evidence>
<gene>
    <name evidence="1" type="ORF">PODLI_1B018099</name>
</gene>
<reference evidence="1" key="1">
    <citation type="submission" date="2022-12" db="EMBL/GenBank/DDBJ databases">
        <authorList>
            <person name="Alioto T."/>
            <person name="Alioto T."/>
            <person name="Gomez Garrido J."/>
        </authorList>
    </citation>
    <scope>NUCLEOTIDE SEQUENCE</scope>
</reference>
<organism evidence="1 2">
    <name type="scientific">Podarcis lilfordi</name>
    <name type="common">Lilford's wall lizard</name>
    <dbReference type="NCBI Taxonomy" id="74358"/>
    <lineage>
        <taxon>Eukaryota</taxon>
        <taxon>Metazoa</taxon>
        <taxon>Chordata</taxon>
        <taxon>Craniata</taxon>
        <taxon>Vertebrata</taxon>
        <taxon>Euteleostomi</taxon>
        <taxon>Lepidosauria</taxon>
        <taxon>Squamata</taxon>
        <taxon>Bifurcata</taxon>
        <taxon>Unidentata</taxon>
        <taxon>Episquamata</taxon>
        <taxon>Laterata</taxon>
        <taxon>Lacertibaenia</taxon>
        <taxon>Lacertidae</taxon>
        <taxon>Podarcis</taxon>
    </lineage>
</organism>
<dbReference type="EMBL" id="OX395127">
    <property type="protein sequence ID" value="CAI5766880.1"/>
    <property type="molecule type" value="Genomic_DNA"/>
</dbReference>
<accession>A0AA35JVM9</accession>